<proteinExistence type="inferred from homology"/>
<keyword evidence="6" id="KW-1185">Reference proteome</keyword>
<keyword evidence="2" id="KW-0012">Acyltransferase</keyword>
<sequence length="213" mass="23940">MKGAAVFLRAIPGTDQGPILRGANVWLRPPALSDYPAWAALRAESRAFLVPWEPLWPSDDLSRAAFRRRLRRYAKDSREDTGHPFFVFREADGALVGGLSFAYVRRGVTQAASLGYWIGERYARRGLMSDAVRTALQHAFGGLRLHRVEAACIPHNEASIRLLEKVGFQREGYARRYLCINGAWQDHILFAVLADDRLPEPRAAEAREPAQTI</sequence>
<name>A0A6A7Y8C8_9HYPH</name>
<evidence type="ECO:0000313" key="5">
    <source>
        <dbReference type="EMBL" id="MQT13912.1"/>
    </source>
</evidence>
<protein>
    <submittedName>
        <fullName evidence="5">GNAT family N-acetyltransferase</fullName>
    </submittedName>
</protein>
<dbReference type="EMBL" id="VWNA01000001">
    <property type="protein sequence ID" value="MQT13912.1"/>
    <property type="molecule type" value="Genomic_DNA"/>
</dbReference>
<dbReference type="GO" id="GO:0008999">
    <property type="term" value="F:protein-N-terminal-alanine acetyltransferase activity"/>
    <property type="evidence" value="ECO:0007669"/>
    <property type="project" value="TreeGrafter"/>
</dbReference>
<dbReference type="InterPro" id="IPR000182">
    <property type="entry name" value="GNAT_dom"/>
</dbReference>
<feature type="domain" description="N-acetyltransferase" evidence="4">
    <location>
        <begin position="25"/>
        <end position="195"/>
    </location>
</feature>
<dbReference type="PANTHER" id="PTHR43792:SF8">
    <property type="entry name" value="[RIBOSOMAL PROTEIN US5]-ALANINE N-ACETYLTRANSFERASE"/>
    <property type="match status" value="1"/>
</dbReference>
<organism evidence="5 6">
    <name type="scientific">Segnochrobactrum spirostomi</name>
    <dbReference type="NCBI Taxonomy" id="2608987"/>
    <lineage>
        <taxon>Bacteria</taxon>
        <taxon>Pseudomonadati</taxon>
        <taxon>Pseudomonadota</taxon>
        <taxon>Alphaproteobacteria</taxon>
        <taxon>Hyphomicrobiales</taxon>
        <taxon>Segnochrobactraceae</taxon>
        <taxon>Segnochrobactrum</taxon>
    </lineage>
</organism>
<evidence type="ECO:0000256" key="1">
    <source>
        <dbReference type="ARBA" id="ARBA00022679"/>
    </source>
</evidence>
<dbReference type="PANTHER" id="PTHR43792">
    <property type="entry name" value="GNAT FAMILY, PUTATIVE (AFU_ORTHOLOGUE AFUA_3G00765)-RELATED-RELATED"/>
    <property type="match status" value="1"/>
</dbReference>
<keyword evidence="1 5" id="KW-0808">Transferase</keyword>
<dbReference type="InterPro" id="IPR051531">
    <property type="entry name" value="N-acetyltransferase"/>
</dbReference>
<dbReference type="InterPro" id="IPR016181">
    <property type="entry name" value="Acyl_CoA_acyltransferase"/>
</dbReference>
<evidence type="ECO:0000256" key="2">
    <source>
        <dbReference type="ARBA" id="ARBA00023315"/>
    </source>
</evidence>
<evidence type="ECO:0000313" key="6">
    <source>
        <dbReference type="Proteomes" id="UP000332515"/>
    </source>
</evidence>
<dbReference type="Proteomes" id="UP000332515">
    <property type="component" value="Unassembled WGS sequence"/>
</dbReference>
<dbReference type="Gene3D" id="3.40.630.30">
    <property type="match status" value="1"/>
</dbReference>
<dbReference type="SUPFAM" id="SSF55729">
    <property type="entry name" value="Acyl-CoA N-acyltransferases (Nat)"/>
    <property type="match status" value="1"/>
</dbReference>
<evidence type="ECO:0000259" key="4">
    <source>
        <dbReference type="PROSITE" id="PS51186"/>
    </source>
</evidence>
<dbReference type="RefSeq" id="WP_153483502.1">
    <property type="nucleotide sequence ID" value="NZ_VWNA01000001.1"/>
</dbReference>
<comment type="caution">
    <text evidence="5">The sequence shown here is derived from an EMBL/GenBank/DDBJ whole genome shotgun (WGS) entry which is preliminary data.</text>
</comment>
<comment type="similarity">
    <text evidence="3">Belongs to the acetyltransferase family. RimJ subfamily.</text>
</comment>
<gene>
    <name evidence="5" type="ORF">F0357_14950</name>
</gene>
<accession>A0A6A7Y8C8</accession>
<reference evidence="5 6" key="1">
    <citation type="submission" date="2019-09" db="EMBL/GenBank/DDBJ databases">
        <title>Segnochrobactrum spirostomi gen. nov., sp. nov., isolated from the ciliate Spirostomum cf. yagiui and description of a novel family, Segnochrobactraceae fam. nov. within the order Rhizobiales of the class Alphaproteobacteria.</title>
        <authorList>
            <person name="Akter S."/>
            <person name="Shazib S.U.A."/>
            <person name="Shin M.K."/>
        </authorList>
    </citation>
    <scope>NUCLEOTIDE SEQUENCE [LARGE SCALE GENOMIC DNA]</scope>
    <source>
        <strain evidence="5 6">Sp-1</strain>
    </source>
</reference>
<dbReference type="PROSITE" id="PS51186">
    <property type="entry name" value="GNAT"/>
    <property type="match status" value="1"/>
</dbReference>
<dbReference type="GO" id="GO:0005737">
    <property type="term" value="C:cytoplasm"/>
    <property type="evidence" value="ECO:0007669"/>
    <property type="project" value="TreeGrafter"/>
</dbReference>
<dbReference type="Pfam" id="PF13302">
    <property type="entry name" value="Acetyltransf_3"/>
    <property type="match status" value="1"/>
</dbReference>
<evidence type="ECO:0000256" key="3">
    <source>
        <dbReference type="ARBA" id="ARBA00038502"/>
    </source>
</evidence>
<dbReference type="AlphaFoldDB" id="A0A6A7Y8C8"/>